<comment type="caution">
    <text evidence="1">The sequence shown here is derived from an EMBL/GenBank/DDBJ whole genome shotgun (WGS) entry which is preliminary data.</text>
</comment>
<gene>
    <name evidence="1" type="ORF">ACFPMF_09305</name>
</gene>
<accession>A0ABW0IAE1</accession>
<dbReference type="EMBL" id="JBHSMA010000002">
    <property type="protein sequence ID" value="MFC5409503.1"/>
    <property type="molecule type" value="Genomic_DNA"/>
</dbReference>
<protein>
    <submittedName>
        <fullName evidence="1">Uncharacterized protein</fullName>
    </submittedName>
</protein>
<name>A0ABW0IAE1_9BACT</name>
<evidence type="ECO:0000313" key="2">
    <source>
        <dbReference type="Proteomes" id="UP001596106"/>
    </source>
</evidence>
<dbReference type="Proteomes" id="UP001596106">
    <property type="component" value="Unassembled WGS sequence"/>
</dbReference>
<evidence type="ECO:0000313" key="1">
    <source>
        <dbReference type="EMBL" id="MFC5409503.1"/>
    </source>
</evidence>
<reference evidence="2" key="1">
    <citation type="journal article" date="2019" name="Int. J. Syst. Evol. Microbiol.">
        <title>The Global Catalogue of Microorganisms (GCM) 10K type strain sequencing project: providing services to taxonomists for standard genome sequencing and annotation.</title>
        <authorList>
            <consortium name="The Broad Institute Genomics Platform"/>
            <consortium name="The Broad Institute Genome Sequencing Center for Infectious Disease"/>
            <person name="Wu L."/>
            <person name="Ma J."/>
        </authorList>
    </citation>
    <scope>NUCLEOTIDE SEQUENCE [LARGE SCALE GENOMIC DNA]</scope>
    <source>
        <strain evidence="2">CCUG 55250</strain>
    </source>
</reference>
<keyword evidence="2" id="KW-1185">Reference proteome</keyword>
<proteinExistence type="predicted"/>
<sequence>MLVTDSGKSLISLTYEDPGARQEAHADWLYSTVNTYGKAVDIVFESKMKELAVLRLRGNRFTARP</sequence>
<dbReference type="RefSeq" id="WP_379843552.1">
    <property type="nucleotide sequence ID" value="NZ_JBHSMA010000002.1"/>
</dbReference>
<organism evidence="1 2">
    <name type="scientific">Larkinella bovis</name>
    <dbReference type="NCBI Taxonomy" id="683041"/>
    <lineage>
        <taxon>Bacteria</taxon>
        <taxon>Pseudomonadati</taxon>
        <taxon>Bacteroidota</taxon>
        <taxon>Cytophagia</taxon>
        <taxon>Cytophagales</taxon>
        <taxon>Spirosomataceae</taxon>
        <taxon>Larkinella</taxon>
    </lineage>
</organism>